<dbReference type="AlphaFoldDB" id="A0A0B8QIM6"/>
<evidence type="ECO:0000313" key="3">
    <source>
        <dbReference type="Proteomes" id="UP000031847"/>
    </source>
</evidence>
<proteinExistence type="predicted"/>
<dbReference type="EMBL" id="LKLS01000206">
    <property type="protein sequence ID" value="KSU14809.1"/>
    <property type="molecule type" value="Genomic_DNA"/>
</dbReference>
<reference evidence="2" key="3">
    <citation type="journal article" date="2017" name="Genome Announc.">
        <title>Draft Genome Sequences of 24 Lactococcus lactis Strains.</title>
        <authorList>
            <person name="Backus L."/>
            <person name="Wels M."/>
            <person name="Boekhorst J."/>
            <person name="Dijkstra A.R."/>
            <person name="Beerthuyzen M."/>
            <person name="Kelly W.J."/>
            <person name="Siezen R.J."/>
            <person name="van Hijum S.A."/>
            <person name="Bachmann H."/>
        </authorList>
    </citation>
    <scope>NUCLEOTIDE SEQUENCE</scope>
    <source>
        <strain evidence="2">LMG9447</strain>
    </source>
</reference>
<organism evidence="1 3">
    <name type="scientific">Lactococcus lactis subsp. lactis</name>
    <name type="common">Streptococcus lactis</name>
    <dbReference type="NCBI Taxonomy" id="1360"/>
    <lineage>
        <taxon>Bacteria</taxon>
        <taxon>Bacillati</taxon>
        <taxon>Bacillota</taxon>
        <taxon>Bacilli</taxon>
        <taxon>Lactobacillales</taxon>
        <taxon>Streptococcaceae</taxon>
        <taxon>Lactococcus</taxon>
    </lineage>
</organism>
<dbReference type="Proteomes" id="UP000031847">
    <property type="component" value="Unassembled WGS sequence"/>
</dbReference>
<gene>
    <name evidence="1" type="ORF">JCM5805K_0713</name>
    <name evidence="2" type="ORF">LMG9449_2391</name>
</gene>
<comment type="caution">
    <text evidence="1">The sequence shown here is derived from an EMBL/GenBank/DDBJ whole genome shotgun (WGS) entry which is preliminary data.</text>
</comment>
<evidence type="ECO:0000313" key="4">
    <source>
        <dbReference type="Proteomes" id="UP000053612"/>
    </source>
</evidence>
<dbReference type="Proteomes" id="UP000053612">
    <property type="component" value="Unassembled WGS sequence"/>
</dbReference>
<reference evidence="4" key="2">
    <citation type="submission" date="2015-10" db="EMBL/GenBank/DDBJ databases">
        <title>Draft Genome Sequences of 11 Lactococcus lactis subspecies cremoris strains.</title>
        <authorList>
            <person name="Wels M."/>
            <person name="Backus L."/>
            <person name="Boekhorst J."/>
            <person name="Dijkstra A."/>
            <person name="Beerthuizen M."/>
            <person name="Kelly W."/>
            <person name="Siezen R."/>
            <person name="Bachmann H."/>
            <person name="Van Hijum S."/>
        </authorList>
    </citation>
    <scope>NUCLEOTIDE SEQUENCE [LARGE SCALE GENOMIC DNA]</scope>
    <source>
        <strain evidence="4">LMG9449</strain>
    </source>
</reference>
<dbReference type="EMBL" id="BBSI01000017">
    <property type="protein sequence ID" value="GAM79605.1"/>
    <property type="molecule type" value="Genomic_DNA"/>
</dbReference>
<dbReference type="RefSeq" id="WP_160321608.1">
    <property type="nucleotide sequence ID" value="NZ_LKLS01000206.1"/>
</dbReference>
<sequence>MGMKKLLTKISSVAFLIHRFHAHVGRIELMEFPSVTFLMSVSNFLFI</sequence>
<reference evidence="1 3" key="1">
    <citation type="submission" date="2015-01" db="EMBL/GenBank/DDBJ databases">
        <title>Lactococcus lactis subsp.lactis JCM 5805 whole genome shotgun sequence.</title>
        <authorList>
            <person name="Fujii T."/>
            <person name="Tomita Y."/>
            <person name="Ikushima S."/>
            <person name="Fujiwara D."/>
        </authorList>
    </citation>
    <scope>NUCLEOTIDE SEQUENCE [LARGE SCALE GENOMIC DNA]</scope>
    <source>
        <strain evidence="1 3">JCM 5805</strain>
    </source>
</reference>
<name>A0A0B8QIM6_LACLL</name>
<evidence type="ECO:0000313" key="2">
    <source>
        <dbReference type="EMBL" id="KSU14809.1"/>
    </source>
</evidence>
<protein>
    <submittedName>
        <fullName evidence="1">Uncharacterized protein</fullName>
    </submittedName>
</protein>
<evidence type="ECO:0000313" key="1">
    <source>
        <dbReference type="EMBL" id="GAM79605.1"/>
    </source>
</evidence>
<accession>A0A0B8QIM6</accession>